<dbReference type="Pfam" id="PF09349">
    <property type="entry name" value="OHCU_decarbox"/>
    <property type="match status" value="1"/>
</dbReference>
<evidence type="ECO:0000256" key="1">
    <source>
        <dbReference type="ARBA" id="ARBA00022631"/>
    </source>
</evidence>
<keyword evidence="4" id="KW-1185">Reference proteome</keyword>
<name>A0ABU6B2Y1_9NOCA</name>
<dbReference type="Gene3D" id="1.10.3330.10">
    <property type="entry name" value="Oxo-4-hydroxy-4-carboxy-5-ureidoimidazoline decarboxylase"/>
    <property type="match status" value="1"/>
</dbReference>
<accession>A0ABU6B2Y1</accession>
<feature type="domain" description="Oxo-4-hydroxy-4-carboxy-5-ureidoimidazoline decarboxylase" evidence="2">
    <location>
        <begin position="13"/>
        <end position="70"/>
    </location>
</feature>
<evidence type="ECO:0000313" key="4">
    <source>
        <dbReference type="Proteomes" id="UP001348098"/>
    </source>
</evidence>
<dbReference type="EMBL" id="JAYKYQ010000015">
    <property type="protein sequence ID" value="MEB3514001.1"/>
    <property type="molecule type" value="Genomic_DNA"/>
</dbReference>
<dbReference type="SUPFAM" id="SSF158694">
    <property type="entry name" value="UraD-Like"/>
    <property type="match status" value="1"/>
</dbReference>
<reference evidence="3 4" key="1">
    <citation type="submission" date="2023-12" db="EMBL/GenBank/DDBJ databases">
        <title>novel species in genus Nocarida.</title>
        <authorList>
            <person name="Li Z."/>
        </authorList>
    </citation>
    <scope>NUCLEOTIDE SEQUENCE [LARGE SCALE GENOMIC DNA]</scope>
    <source>
        <strain evidence="3 4">CDC186</strain>
    </source>
</reference>
<evidence type="ECO:0000313" key="3">
    <source>
        <dbReference type="EMBL" id="MEB3514001.1"/>
    </source>
</evidence>
<dbReference type="Proteomes" id="UP001348098">
    <property type="component" value="Unassembled WGS sequence"/>
</dbReference>
<dbReference type="InterPro" id="IPR036778">
    <property type="entry name" value="OHCU_decarboxylase_sf"/>
</dbReference>
<keyword evidence="1" id="KW-0659">Purine metabolism</keyword>
<protein>
    <submittedName>
        <fullName evidence="3">2-oxo-4-hydroxy-4-carboxy-5-ureidoimidazoline decarboxylase</fullName>
    </submittedName>
</protein>
<sequence length="106" mass="11880">MLMHRGIGLDRFNELPRGRAVHALYECCCNVTWAATLADARPYPDRNALLNKADVELLALSQQDVDRAFEGVAHEPVSARDVTELARITRVRIARMLGPAEGYPEY</sequence>
<comment type="caution">
    <text evidence="3">The sequence shown here is derived from an EMBL/GenBank/DDBJ whole genome shotgun (WGS) entry which is preliminary data.</text>
</comment>
<dbReference type="InterPro" id="IPR018020">
    <property type="entry name" value="OHCU_decarboxylase"/>
</dbReference>
<evidence type="ECO:0000259" key="2">
    <source>
        <dbReference type="Pfam" id="PF09349"/>
    </source>
</evidence>
<organism evidence="3 4">
    <name type="scientific">Nocardia implantans</name>
    <dbReference type="NCBI Taxonomy" id="3108168"/>
    <lineage>
        <taxon>Bacteria</taxon>
        <taxon>Bacillati</taxon>
        <taxon>Actinomycetota</taxon>
        <taxon>Actinomycetes</taxon>
        <taxon>Mycobacteriales</taxon>
        <taxon>Nocardiaceae</taxon>
        <taxon>Nocardia</taxon>
    </lineage>
</organism>
<gene>
    <name evidence="3" type="ORF">U3653_28600</name>
</gene>
<proteinExistence type="predicted"/>